<keyword evidence="1" id="KW-0732">Signal</keyword>
<name>A0ABV7D5F7_9PROT</name>
<evidence type="ECO:0000313" key="3">
    <source>
        <dbReference type="Proteomes" id="UP001595444"/>
    </source>
</evidence>
<evidence type="ECO:0000256" key="1">
    <source>
        <dbReference type="SAM" id="SignalP"/>
    </source>
</evidence>
<keyword evidence="3" id="KW-1185">Reference proteome</keyword>
<evidence type="ECO:0000313" key="2">
    <source>
        <dbReference type="EMBL" id="MFC3052433.1"/>
    </source>
</evidence>
<reference evidence="3" key="1">
    <citation type="journal article" date="2019" name="Int. J. Syst. Evol. Microbiol.">
        <title>The Global Catalogue of Microorganisms (GCM) 10K type strain sequencing project: providing services to taxonomists for standard genome sequencing and annotation.</title>
        <authorList>
            <consortium name="The Broad Institute Genomics Platform"/>
            <consortium name="The Broad Institute Genome Sequencing Center for Infectious Disease"/>
            <person name="Wu L."/>
            <person name="Ma J."/>
        </authorList>
    </citation>
    <scope>NUCLEOTIDE SEQUENCE [LARGE SCALE GENOMIC DNA]</scope>
    <source>
        <strain evidence="3">KCTC 62164</strain>
    </source>
</reference>
<sequence length="115" mass="13060">MKKTCLVLITSAFISWGAAAAEDCGEPPVNYPTIPNGETSDAEQIRIARDAVVAYSDTVDAYIACMDQRGQLLLPYMSKDQRLRWDEDLANLHNKRRDMQTEMNMAIRSYRKTNN</sequence>
<dbReference type="RefSeq" id="WP_194213902.1">
    <property type="nucleotide sequence ID" value="NZ_CP061205.1"/>
</dbReference>
<gene>
    <name evidence="2" type="ORF">ACFOKA_11025</name>
</gene>
<organism evidence="2 3">
    <name type="scientific">Kordiimonas pumila</name>
    <dbReference type="NCBI Taxonomy" id="2161677"/>
    <lineage>
        <taxon>Bacteria</taxon>
        <taxon>Pseudomonadati</taxon>
        <taxon>Pseudomonadota</taxon>
        <taxon>Alphaproteobacteria</taxon>
        <taxon>Kordiimonadales</taxon>
        <taxon>Kordiimonadaceae</taxon>
        <taxon>Kordiimonas</taxon>
    </lineage>
</organism>
<comment type="caution">
    <text evidence="2">The sequence shown here is derived from an EMBL/GenBank/DDBJ whole genome shotgun (WGS) entry which is preliminary data.</text>
</comment>
<dbReference type="Proteomes" id="UP001595444">
    <property type="component" value="Unassembled WGS sequence"/>
</dbReference>
<dbReference type="EMBL" id="JBHRSL010000010">
    <property type="protein sequence ID" value="MFC3052433.1"/>
    <property type="molecule type" value="Genomic_DNA"/>
</dbReference>
<protein>
    <submittedName>
        <fullName evidence="2">Uncharacterized protein</fullName>
    </submittedName>
</protein>
<proteinExistence type="predicted"/>
<accession>A0ABV7D5F7</accession>
<feature type="chain" id="PRO_5046673171" evidence="1">
    <location>
        <begin position="21"/>
        <end position="115"/>
    </location>
</feature>
<feature type="signal peptide" evidence="1">
    <location>
        <begin position="1"/>
        <end position="20"/>
    </location>
</feature>